<sequence length="1156" mass="134413">MNLDQMEKTILTTSDSKNQLLFPDFKVIPQCVVPFELCPEDISFIHQCLNKFISPSYSPLDDSVFDSFIYYLNLLFKSTSFVLVEKVKNLFRNEYDTFDEAYEKTLEDLICYLQSERAFRDSYTIKALFSHKNSCKKLYLKSRMRKYSHYQHVLQGHEVPSQTYIHFLTLEELEKWIVLMKQNFTQLSHSAQTFALKFVALISQNVKCFQLMQSKGVYEMFYTMFLSQGFRLRCLFVQTLNVLLKHKEGREYVIPARDMWKAIIEVELEKKESNFYYLGSVIVFIMNLTIVPHSIILKKEKVVTRNLFKIISMLNLQSKTQMKILHEILQRLLGRYSSDEISYDDMSSIVNFIKNIFSPMELGSNPTELDTIVLHYEIQTYLDRLSMNYDNEVGLPMSGAHQEFLLKTIYNLECVLSLVIMDNEVNKSHCESEFSFNKWFDYAELCCVIYLSRTPKIAFYPCKPEIHSIEGSETEICLNTFGHIIKMILSPIFEVLKMHWTTSYSHEVWCNSLTKLNFDESLGTTNPIEAIGLCAGTMVPAAMKAFVCFRRIVPLLQEIPYLSALCRQLVEFLVTPLTWSPTEVPINSFVQICQQLPGFTSEYIHMVTYLLVLKDPKIEISGNSFPPSFGFDHLHNLLSCAVQNDEVQSDDPINLRRSMTQQTIIQSLLTLQKAMLNNYPIPTNFLQHPTNPDWLVIKLLNSESWAIRDSILEVLLTELKIILCFPVLRQSQSTESSTIIRHTSEFIRFTLMAENDSERFVRASAVHVVHLKLLSFLSSASQSHTESNIPYVVVDSMLRVCCNEQEDIVQVKAIKCLVYLFRRQSKRDKPAFFKIIPSKIIPLRSRYFHDVREILKYYAIKNVQFEVKSEALKFFVSLLRTVWSARHVSGTCEEIFMEKISFRVVEIKVLLSILLFDEDVDTVIWLSRQLSQMFNKKKRVIYNEPLSEVRTVFMSETIRIVTKDTTYNTIRSMHIDEIVSEHGELMFSKTDMNESPNGINNTAHSNQMMSEIVNTGDSDEPPRKLLKDCFTCDNSNDMIGDIVNTDDIELLVSNNKPKNRYFSVNSIKTTTQSSDKLIYPEFHTKNTFFDPKYSNEDVLCIFLSMASKDSLWSVVKRRFGVNMNESDTSYYKMRSLMSDILMYDRKTTLQDNIDCY</sequence>
<dbReference type="PANTHER" id="PTHR21331">
    <property type="entry name" value="BRCA1-ASSOCIATED ATM ACTIVATOR 1"/>
    <property type="match status" value="1"/>
</dbReference>
<dbReference type="AlphaFoldDB" id="A0A8D8QDY6"/>
<evidence type="ECO:0000256" key="1">
    <source>
        <dbReference type="ARBA" id="ARBA00004496"/>
    </source>
</evidence>
<keyword evidence="2" id="KW-0963">Cytoplasm</keyword>
<keyword evidence="3" id="KW-1133">Transmembrane helix</keyword>
<protein>
    <submittedName>
        <fullName evidence="4">Uncharacterized protein</fullName>
    </submittedName>
</protein>
<dbReference type="PANTHER" id="PTHR21331:SF2">
    <property type="entry name" value="BRCA1-ASSOCIATED ATM ACTIVATOR 1"/>
    <property type="match status" value="1"/>
</dbReference>
<organism evidence="4">
    <name type="scientific">Cacopsylla melanoneura</name>
    <dbReference type="NCBI Taxonomy" id="428564"/>
    <lineage>
        <taxon>Eukaryota</taxon>
        <taxon>Metazoa</taxon>
        <taxon>Ecdysozoa</taxon>
        <taxon>Arthropoda</taxon>
        <taxon>Hexapoda</taxon>
        <taxon>Insecta</taxon>
        <taxon>Pterygota</taxon>
        <taxon>Neoptera</taxon>
        <taxon>Paraneoptera</taxon>
        <taxon>Hemiptera</taxon>
        <taxon>Sternorrhyncha</taxon>
        <taxon>Psylloidea</taxon>
        <taxon>Psyllidae</taxon>
        <taxon>Psyllinae</taxon>
        <taxon>Cacopsylla</taxon>
    </lineage>
</organism>
<reference evidence="4" key="1">
    <citation type="submission" date="2021-05" db="EMBL/GenBank/DDBJ databases">
        <authorList>
            <person name="Alioto T."/>
            <person name="Alioto T."/>
            <person name="Gomez Garrido J."/>
        </authorList>
    </citation>
    <scope>NUCLEOTIDE SEQUENCE</scope>
</reference>
<dbReference type="GO" id="GO:0006974">
    <property type="term" value="P:DNA damage response"/>
    <property type="evidence" value="ECO:0007669"/>
    <property type="project" value="InterPro"/>
</dbReference>
<dbReference type="EMBL" id="HBUF01071807">
    <property type="protein sequence ID" value="CAG6629771.1"/>
    <property type="molecule type" value="Transcribed_RNA"/>
</dbReference>
<proteinExistence type="predicted"/>
<dbReference type="GO" id="GO:0008283">
    <property type="term" value="P:cell population proliferation"/>
    <property type="evidence" value="ECO:0007669"/>
    <property type="project" value="InterPro"/>
</dbReference>
<evidence type="ECO:0000313" key="4">
    <source>
        <dbReference type="EMBL" id="CAG6629775.1"/>
    </source>
</evidence>
<dbReference type="InterPro" id="IPR016024">
    <property type="entry name" value="ARM-type_fold"/>
</dbReference>
<dbReference type="SUPFAM" id="SSF48371">
    <property type="entry name" value="ARM repeat"/>
    <property type="match status" value="1"/>
</dbReference>
<dbReference type="InterPro" id="IPR038904">
    <property type="entry name" value="BRAT1"/>
</dbReference>
<dbReference type="EMBL" id="HBUF01071809">
    <property type="protein sequence ID" value="CAG6629775.1"/>
    <property type="molecule type" value="Transcribed_RNA"/>
</dbReference>
<accession>A0A8D8QDY6</accession>
<evidence type="ECO:0000256" key="3">
    <source>
        <dbReference type="SAM" id="Phobius"/>
    </source>
</evidence>
<evidence type="ECO:0000256" key="2">
    <source>
        <dbReference type="ARBA" id="ARBA00022490"/>
    </source>
</evidence>
<dbReference type="GO" id="GO:0005634">
    <property type="term" value="C:nucleus"/>
    <property type="evidence" value="ECO:0007669"/>
    <property type="project" value="TreeGrafter"/>
</dbReference>
<feature type="transmembrane region" description="Helical" evidence="3">
    <location>
        <begin position="275"/>
        <end position="296"/>
    </location>
</feature>
<dbReference type="EMBL" id="HBUF01071808">
    <property type="protein sequence ID" value="CAG6629773.1"/>
    <property type="molecule type" value="Transcribed_RNA"/>
</dbReference>
<dbReference type="GO" id="GO:0005737">
    <property type="term" value="C:cytoplasm"/>
    <property type="evidence" value="ECO:0007669"/>
    <property type="project" value="UniProtKB-SubCell"/>
</dbReference>
<comment type="subcellular location">
    <subcellularLocation>
        <location evidence="1">Cytoplasm</location>
    </subcellularLocation>
</comment>
<keyword evidence="3" id="KW-0472">Membrane</keyword>
<name>A0A8D8QDY6_9HEMI</name>
<keyword evidence="3" id="KW-0812">Transmembrane</keyword>